<dbReference type="InterPro" id="IPR018823">
    <property type="entry name" value="ArAE_2_N"/>
</dbReference>
<feature type="domain" description="Putative ER transporter 6TM N-terminal" evidence="8">
    <location>
        <begin position="359"/>
        <end position="515"/>
    </location>
</feature>
<gene>
    <name evidence="10" type="ORF">K493DRAFT_27351</name>
</gene>
<feature type="transmembrane region" description="Helical" evidence="6">
    <location>
        <begin position="753"/>
        <end position="770"/>
    </location>
</feature>
<feature type="transmembrane region" description="Helical" evidence="6">
    <location>
        <begin position="268"/>
        <end position="289"/>
    </location>
</feature>
<dbReference type="AlphaFoldDB" id="A0A1Y1YBJ0"/>
<evidence type="ECO:0008006" key="12">
    <source>
        <dbReference type="Google" id="ProtNLM"/>
    </source>
</evidence>
<keyword evidence="11" id="KW-1185">Reference proteome</keyword>
<feature type="transmembrane region" description="Helical" evidence="6">
    <location>
        <begin position="855"/>
        <end position="872"/>
    </location>
</feature>
<name>A0A1Y1YBJ0_9FUNG</name>
<feature type="transmembrane region" description="Helical" evidence="6">
    <location>
        <begin position="413"/>
        <end position="431"/>
    </location>
</feature>
<evidence type="ECO:0000313" key="11">
    <source>
        <dbReference type="Proteomes" id="UP000193498"/>
    </source>
</evidence>
<dbReference type="FunCoup" id="A0A1Y1YBJ0">
    <property type="interactions" value="23"/>
</dbReference>
<dbReference type="InterPro" id="IPR018820">
    <property type="entry name" value="BRE4-related_DUF2421"/>
</dbReference>
<comment type="caution">
    <text evidence="10">The sequence shown here is derived from an EMBL/GenBank/DDBJ whole genome shotgun (WGS) entry which is preliminary data.</text>
</comment>
<protein>
    <recommendedName>
        <fullName evidence="12">ER transporter 6TM N-terminal domain-containing protein</fullName>
    </recommendedName>
</protein>
<feature type="transmembrane region" description="Helical" evidence="6">
    <location>
        <begin position="892"/>
        <end position="911"/>
    </location>
</feature>
<dbReference type="Pfam" id="PF10337">
    <property type="entry name" value="ArAE_2_N"/>
    <property type="match status" value="1"/>
</dbReference>
<keyword evidence="2 6" id="KW-0812">Transmembrane</keyword>
<feature type="domain" description="Integral membrane bound transporter" evidence="9">
    <location>
        <begin position="776"/>
        <end position="874"/>
    </location>
</feature>
<evidence type="ECO:0000256" key="2">
    <source>
        <dbReference type="ARBA" id="ARBA00022692"/>
    </source>
</evidence>
<evidence type="ECO:0000256" key="4">
    <source>
        <dbReference type="ARBA" id="ARBA00023136"/>
    </source>
</evidence>
<feature type="transmembrane region" description="Helical" evidence="6">
    <location>
        <begin position="386"/>
        <end position="407"/>
    </location>
</feature>
<feature type="transmembrane region" description="Helical" evidence="6">
    <location>
        <begin position="354"/>
        <end position="374"/>
    </location>
</feature>
<feature type="compositionally biased region" description="Polar residues" evidence="5">
    <location>
        <begin position="1"/>
        <end position="10"/>
    </location>
</feature>
<proteinExistence type="predicted"/>
<feature type="transmembrane region" description="Helical" evidence="6">
    <location>
        <begin position="805"/>
        <end position="823"/>
    </location>
</feature>
<keyword evidence="3 6" id="KW-1133">Transmembrane helix</keyword>
<feature type="transmembrane region" description="Helical" evidence="6">
    <location>
        <begin position="829"/>
        <end position="848"/>
    </location>
</feature>
<comment type="subcellular location">
    <subcellularLocation>
        <location evidence="1">Membrane</location>
        <topology evidence="1">Multi-pass membrane protein</topology>
    </subcellularLocation>
</comment>
<evidence type="ECO:0000256" key="3">
    <source>
        <dbReference type="ARBA" id="ARBA00022989"/>
    </source>
</evidence>
<reference evidence="10 11" key="1">
    <citation type="submission" date="2016-07" db="EMBL/GenBank/DDBJ databases">
        <title>Pervasive Adenine N6-methylation of Active Genes in Fungi.</title>
        <authorList>
            <consortium name="DOE Joint Genome Institute"/>
            <person name="Mondo S.J."/>
            <person name="Dannebaum R.O."/>
            <person name="Kuo R.C."/>
            <person name="Labutti K."/>
            <person name="Haridas S."/>
            <person name="Kuo A."/>
            <person name="Salamov A."/>
            <person name="Ahrendt S.R."/>
            <person name="Lipzen A."/>
            <person name="Sullivan W."/>
            <person name="Andreopoulos W.B."/>
            <person name="Clum A."/>
            <person name="Lindquist E."/>
            <person name="Daum C."/>
            <person name="Ramamoorthy G.K."/>
            <person name="Gryganskyi A."/>
            <person name="Culley D."/>
            <person name="Magnuson J.K."/>
            <person name="James T.Y."/>
            <person name="O'Malley M.A."/>
            <person name="Stajich J.E."/>
            <person name="Spatafora J.W."/>
            <person name="Visel A."/>
            <person name="Grigoriev I.V."/>
        </authorList>
    </citation>
    <scope>NUCLEOTIDE SEQUENCE [LARGE SCALE GENOMIC DNA]</scope>
    <source>
        <strain evidence="10 11">CBS 931.73</strain>
    </source>
</reference>
<dbReference type="PRINTS" id="PR02047">
    <property type="entry name" value="BREFELDNASP4"/>
</dbReference>
<dbReference type="InterPro" id="IPR023244">
    <property type="entry name" value="Brefeldin_A-sensitivity_4"/>
</dbReference>
<feature type="region of interest" description="Disordered" evidence="5">
    <location>
        <begin position="1"/>
        <end position="41"/>
    </location>
</feature>
<dbReference type="OrthoDB" id="68611at2759"/>
<feature type="compositionally biased region" description="Basic and acidic residues" evidence="5">
    <location>
        <begin position="208"/>
        <end position="223"/>
    </location>
</feature>
<dbReference type="Pfam" id="PF13515">
    <property type="entry name" value="FUSC_2"/>
    <property type="match status" value="1"/>
</dbReference>
<feature type="domain" description="DUF2421" evidence="7">
    <location>
        <begin position="912"/>
        <end position="1074"/>
    </location>
</feature>
<dbReference type="InterPro" id="IPR049453">
    <property type="entry name" value="Memb_transporter_dom"/>
</dbReference>
<organism evidence="10 11">
    <name type="scientific">Basidiobolus meristosporus CBS 931.73</name>
    <dbReference type="NCBI Taxonomy" id="1314790"/>
    <lineage>
        <taxon>Eukaryota</taxon>
        <taxon>Fungi</taxon>
        <taxon>Fungi incertae sedis</taxon>
        <taxon>Zoopagomycota</taxon>
        <taxon>Entomophthoromycotina</taxon>
        <taxon>Basidiobolomycetes</taxon>
        <taxon>Basidiobolales</taxon>
        <taxon>Basidiobolaceae</taxon>
        <taxon>Basidiobolus</taxon>
    </lineage>
</organism>
<dbReference type="Proteomes" id="UP000193498">
    <property type="component" value="Unassembled WGS sequence"/>
</dbReference>
<dbReference type="InterPro" id="IPR052430">
    <property type="entry name" value="IVT-Associated"/>
</dbReference>
<evidence type="ECO:0000256" key="6">
    <source>
        <dbReference type="SAM" id="Phobius"/>
    </source>
</evidence>
<dbReference type="Pfam" id="PF10334">
    <property type="entry name" value="BRE4"/>
    <property type="match status" value="1"/>
</dbReference>
<feature type="transmembrane region" description="Helical" evidence="6">
    <location>
        <begin position="295"/>
        <end position="313"/>
    </location>
</feature>
<dbReference type="STRING" id="1314790.A0A1Y1YBJ0"/>
<dbReference type="InParanoid" id="A0A1Y1YBJ0"/>
<feature type="region of interest" description="Disordered" evidence="5">
    <location>
        <begin position="203"/>
        <end position="223"/>
    </location>
</feature>
<accession>A0A1Y1YBJ0</accession>
<evidence type="ECO:0000256" key="1">
    <source>
        <dbReference type="ARBA" id="ARBA00004141"/>
    </source>
</evidence>
<dbReference type="PANTHER" id="PTHR47804">
    <property type="entry name" value="60S RIBOSOMAL PROTEIN L19"/>
    <property type="match status" value="1"/>
</dbReference>
<dbReference type="GO" id="GO:0016020">
    <property type="term" value="C:membrane"/>
    <property type="evidence" value="ECO:0007669"/>
    <property type="project" value="UniProtKB-SubCell"/>
</dbReference>
<keyword evidence="4 6" id="KW-0472">Membrane</keyword>
<evidence type="ECO:0000313" key="10">
    <source>
        <dbReference type="EMBL" id="ORX94964.1"/>
    </source>
</evidence>
<sequence length="1130" mass="125682">MSDFLRTSSPDRPIVNADQFESVNSRRQRLERKLTESSQPSLKPYLPVRSIQRLRSQTSGVALNSDVGAVKSCADRVSKRFTAPTLMPSNTVKPREVTDTGRNSMVGRIKSAFEPEMPMKVYKKENSNDIVLDDILDTLTKTEYFSGQPALMTGVTNSSFSEEPQSISAGKPSRFTHPSLARLRQGENFTLLGNTSVETLPKYSSKQKYAETQEGDSSRKYSDVDSDLESKINVAPPPSLQEPSKITWILSKIKNLGRRKTTTNMARSILKIFVAFFLASILCLMHTTAKALGPLNFLTVMTTLFFHPARTIGAQLENTVTGLVAIGLGLGYTYLGLASIASFNSKLIEAKQSFGGPLIASVYLMLGSAFISYVRTRFARFYTACIYAHIIILIGLTTNFQIVTLSFTPLLDILYPLLAGCGIVLFVNLTVMPESATKQLASSSTSAFALTHELLEHCNDLFLMKLDAGMSAFDLERTRTKLRSEIMRLNRISKDAQFEISIGRFAPSDYTYVGEVMTTITQNLGNMLSISFKGNQLDIFPTRPFVPDTVVLGMNGDSKTILFDEHLYFSLITIVSEQVTQLKNAVAAALKEIEHSFVPSIPVPTVGVPADASDPQDTFGLLRKAIDDFGSIEDVCLQAIRKLAPDAKSSEELMMVFTYLVNLHETALSALELYEFQLDACRKRNSDRQLWFPQGKFSRWLLTSRCDDPPASIATDFPHTSNEKASNAKNVFDRIRVPFNYIVKSFRGKEFKFALKMSLTLLLVSLPGFIDTTSPWYKASQGHWGVLTVMAIMNRSSGVSLSIGFWRLLSALIGAFWGYLAWVTSHGNMYVVMLFTYVFAFPSLAIFMSGHKGSLGTVGLISFVAVLYSMYSSVKVFSMPINESTIRVAMNLAANMIYALAVSLVVDMLMWPYMARVELRRHLAKVFHEAGEIFNGIVHLINLGKPEESSEFFEYQDRIQAGVMKLQRRIDKAGVLLNLAISERTRISEGPYPSADYAEMIYTIQNILDELSCLGNSEVQVPKSLGHEILQSLGTSREEIRSIVRLNFYVLSNGFRYSTPIPQFLPSALAARSRFISELHCIKPTLGSSSTFGFAYYLASAYSLQELVFDQDMLTKLSQDLLGTYDGGNL</sequence>
<evidence type="ECO:0000256" key="5">
    <source>
        <dbReference type="SAM" id="MobiDB-lite"/>
    </source>
</evidence>
<dbReference type="EMBL" id="MCFE01000190">
    <property type="protein sequence ID" value="ORX94964.1"/>
    <property type="molecule type" value="Genomic_DNA"/>
</dbReference>
<evidence type="ECO:0000259" key="9">
    <source>
        <dbReference type="Pfam" id="PF13515"/>
    </source>
</evidence>
<evidence type="ECO:0000259" key="8">
    <source>
        <dbReference type="Pfam" id="PF10337"/>
    </source>
</evidence>
<evidence type="ECO:0000259" key="7">
    <source>
        <dbReference type="Pfam" id="PF10334"/>
    </source>
</evidence>
<feature type="transmembrane region" description="Helical" evidence="6">
    <location>
        <begin position="320"/>
        <end position="342"/>
    </location>
</feature>
<dbReference type="PANTHER" id="PTHR47804:SF3">
    <property type="entry name" value="PROTEIN BRE4"/>
    <property type="match status" value="1"/>
</dbReference>